<dbReference type="PANTHER" id="PTHR35010:SF2">
    <property type="entry name" value="BLL4672 PROTEIN"/>
    <property type="match status" value="1"/>
</dbReference>
<protein>
    <submittedName>
        <fullName evidence="2">DNA-binding protein</fullName>
    </submittedName>
</protein>
<dbReference type="Gene3D" id="3.30.450.180">
    <property type="match status" value="1"/>
</dbReference>
<dbReference type="CDD" id="cd00093">
    <property type="entry name" value="HTH_XRE"/>
    <property type="match status" value="1"/>
</dbReference>
<dbReference type="Pfam" id="PF17765">
    <property type="entry name" value="MLTR_LBD"/>
    <property type="match status" value="1"/>
</dbReference>
<proteinExistence type="predicted"/>
<evidence type="ECO:0000313" key="2">
    <source>
        <dbReference type="EMBL" id="GIJ13158.1"/>
    </source>
</evidence>
<accession>A0ABQ4I5M9</accession>
<dbReference type="PROSITE" id="PS50943">
    <property type="entry name" value="HTH_CROC1"/>
    <property type="match status" value="1"/>
</dbReference>
<dbReference type="Proteomes" id="UP000647017">
    <property type="component" value="Unassembled WGS sequence"/>
</dbReference>
<dbReference type="PANTHER" id="PTHR35010">
    <property type="entry name" value="BLL4672 PROTEIN-RELATED"/>
    <property type="match status" value="1"/>
</dbReference>
<name>A0ABQ4I5M9_9ACTN</name>
<dbReference type="EMBL" id="BOOZ01000083">
    <property type="protein sequence ID" value="GIJ13158.1"/>
    <property type="molecule type" value="Genomic_DNA"/>
</dbReference>
<keyword evidence="2" id="KW-0238">DNA-binding</keyword>
<dbReference type="InterPro" id="IPR041413">
    <property type="entry name" value="MLTR_LBD"/>
</dbReference>
<keyword evidence="3" id="KW-1185">Reference proteome</keyword>
<dbReference type="InterPro" id="IPR001387">
    <property type="entry name" value="Cro/C1-type_HTH"/>
</dbReference>
<feature type="domain" description="HTH cro/C1-type" evidence="1">
    <location>
        <begin position="1"/>
        <end position="35"/>
    </location>
</feature>
<organism evidence="2 3">
    <name type="scientific">Micromonospora andamanensis</name>
    <dbReference type="NCBI Taxonomy" id="1287068"/>
    <lineage>
        <taxon>Bacteria</taxon>
        <taxon>Bacillati</taxon>
        <taxon>Actinomycetota</taxon>
        <taxon>Actinomycetes</taxon>
        <taxon>Micromonosporales</taxon>
        <taxon>Micromonosporaceae</taxon>
        <taxon>Micromonospora</taxon>
    </lineage>
</organism>
<sequence>MSASYYTRIEQGAVAASPTVLDAIAGALNLDQEDRAQMHRLSRAESPRLLADGPEALAENLQLVLRIIRETPVGVLGRSMNLLGWNRLAHAVFADHLPFEAPWAGPTALNWARQLFLDAAHRRRFADWEMVAQDIVGRLRASQAHYPNDQQIQAVVKDLLAASPEFARLWNAHPVRERSMGAVQLNHPRFGTLHLRDTVLRTAEDDHQMLIVFHAEPGSETEQKLHAISQSLIQG</sequence>
<evidence type="ECO:0000313" key="3">
    <source>
        <dbReference type="Proteomes" id="UP000647017"/>
    </source>
</evidence>
<evidence type="ECO:0000259" key="1">
    <source>
        <dbReference type="PROSITE" id="PS50943"/>
    </source>
</evidence>
<gene>
    <name evidence="2" type="ORF">Van01_63720</name>
</gene>
<dbReference type="GO" id="GO:0003677">
    <property type="term" value="F:DNA binding"/>
    <property type="evidence" value="ECO:0007669"/>
    <property type="project" value="UniProtKB-KW"/>
</dbReference>
<comment type="caution">
    <text evidence="2">The sequence shown here is derived from an EMBL/GenBank/DDBJ whole genome shotgun (WGS) entry which is preliminary data.</text>
</comment>
<reference evidence="2 3" key="1">
    <citation type="submission" date="2021-01" db="EMBL/GenBank/DDBJ databases">
        <title>Whole genome shotgun sequence of Verrucosispora andamanensis NBRC 109075.</title>
        <authorList>
            <person name="Komaki H."/>
            <person name="Tamura T."/>
        </authorList>
    </citation>
    <scope>NUCLEOTIDE SEQUENCE [LARGE SCALE GENOMIC DNA]</scope>
    <source>
        <strain evidence="2 3">NBRC 109075</strain>
    </source>
</reference>